<dbReference type="Gene3D" id="3.10.450.50">
    <property type="match status" value="1"/>
</dbReference>
<evidence type="ECO:0000313" key="2">
    <source>
        <dbReference type="EMBL" id="AWO82917.1"/>
    </source>
</evidence>
<dbReference type="InterPro" id="IPR032710">
    <property type="entry name" value="NTF2-like_dom_sf"/>
</dbReference>
<evidence type="ECO:0000259" key="1">
    <source>
        <dbReference type="Pfam" id="PF14534"/>
    </source>
</evidence>
<dbReference type="InterPro" id="IPR027843">
    <property type="entry name" value="DUF4440"/>
</dbReference>
<dbReference type="SUPFAM" id="SSF54427">
    <property type="entry name" value="NTF2-like"/>
    <property type="match status" value="1"/>
</dbReference>
<proteinExistence type="predicted"/>
<feature type="domain" description="DUF4440" evidence="1">
    <location>
        <begin position="30"/>
        <end position="138"/>
    </location>
</feature>
<accession>A0AAD0KAH9</accession>
<dbReference type="Pfam" id="PF14534">
    <property type="entry name" value="DUF4440"/>
    <property type="match status" value="1"/>
</dbReference>
<evidence type="ECO:0000313" key="3">
    <source>
        <dbReference type="Proteomes" id="UP000247118"/>
    </source>
</evidence>
<gene>
    <name evidence="2" type="ORF">DLJ61_04595</name>
</gene>
<dbReference type="AlphaFoldDB" id="A0AAD0KAH9"/>
<reference evidence="2 3" key="1">
    <citation type="submission" date="2018-05" db="EMBL/GenBank/DDBJ databases">
        <title>Complete genome sequence of Gordonia terrae NRRL B-16283.</title>
        <authorList>
            <person name="Garlena R.A."/>
            <person name="Russell D.A."/>
            <person name="Hatfull G.F."/>
        </authorList>
    </citation>
    <scope>NUCLEOTIDE SEQUENCE [LARGE SCALE GENOMIC DNA]</scope>
    <source>
        <strain evidence="2 3">NRRL B-16283</strain>
    </source>
</reference>
<organism evidence="2 3">
    <name type="scientific">Gordonia terrae</name>
    <dbReference type="NCBI Taxonomy" id="2055"/>
    <lineage>
        <taxon>Bacteria</taxon>
        <taxon>Bacillati</taxon>
        <taxon>Actinomycetota</taxon>
        <taxon>Actinomycetes</taxon>
        <taxon>Mycobacteriales</taxon>
        <taxon>Gordoniaceae</taxon>
        <taxon>Gordonia</taxon>
    </lineage>
</organism>
<name>A0AAD0KAH9_9ACTN</name>
<sequence length="152" mass="16497">MSPRMVLLVRLHQSEQHEREVAMPDHPGLIADVNHALGEAFARGDAAGVAAAYVHDAHLLPPDSPAVRGREAITRFWQAVIDSGAIGLALETTAIDVVGEIAREIGRGDLTVRKADGSTSTSRLKYVVFWTLTPDGWRYETDIWNADGEGQA</sequence>
<dbReference type="EMBL" id="CP029604">
    <property type="protein sequence ID" value="AWO82917.1"/>
    <property type="molecule type" value="Genomic_DNA"/>
</dbReference>
<dbReference type="Proteomes" id="UP000247118">
    <property type="component" value="Chromosome"/>
</dbReference>
<protein>
    <submittedName>
        <fullName evidence="2">DUF4440 domain-containing protein</fullName>
    </submittedName>
</protein>